<dbReference type="InterPro" id="IPR036188">
    <property type="entry name" value="FAD/NAD-bd_sf"/>
</dbReference>
<protein>
    <recommendedName>
        <fullName evidence="8">FAD/NAD(P)-binding domain-containing protein</fullName>
    </recommendedName>
</protein>
<comment type="similarity">
    <text evidence="2">Belongs to the FAD-binding monooxygenase family.</text>
</comment>
<dbReference type="InterPro" id="IPR002347">
    <property type="entry name" value="SDR_fam"/>
</dbReference>
<evidence type="ECO:0000313" key="7">
    <source>
        <dbReference type="Proteomes" id="UP000054266"/>
    </source>
</evidence>
<dbReference type="EMBL" id="KN846961">
    <property type="protein sequence ID" value="KIW64494.1"/>
    <property type="molecule type" value="Genomic_DNA"/>
</dbReference>
<dbReference type="HOGENOM" id="CLU_006937_6_1_1"/>
<evidence type="ECO:0000256" key="4">
    <source>
        <dbReference type="ARBA" id="ARBA00022827"/>
    </source>
</evidence>
<evidence type="ECO:0008006" key="8">
    <source>
        <dbReference type="Google" id="ProtNLM"/>
    </source>
</evidence>
<dbReference type="SUPFAM" id="SSF51735">
    <property type="entry name" value="NAD(P)-binding Rossmann-fold domains"/>
    <property type="match status" value="1"/>
</dbReference>
<sequence length="690" mass="77156">MGQTIELRSIDDKAPIKVIVIGAGVSGIIAGIRFPQRISNLDLVIYDKNPDIGGTWFENRYPGVACDIPAHSYQLSFEPNPRWPEFYASGKAIHQYWKDVAFKYGVNKYVKLNTKIIEARFNESTSKWHVKLSRADSGEIFEDTADVLYNCIGALNEWKWPKIKGLHDFKGDLLHSANWDESWDPTGKTVAVIGSGSSAIQIIPVLQPKVKKIDNYVRGRTWISPPFAPSEVEKHTSEEANFKFSEEEIQQFIDDPEFYQAYRKKIEHELQSFHGITFRGPMSKDATAAFTQSMASKLAPKPEILDKLVPDFPPACRRLTPGPGYLTALTKDNVDFITTEIANVTEEGVVTRDGTTRAVDALVCATGFDTTWTGRFPIIGRKGRLLAEKWAEYPKTYIGVATDEFPNMFMSLGPSSAVGTGSLSIILERIGDYVCSAIQKMQQQAIRSIEVRPKAVDTFYEYSKAYFANTVFTLNCRSWYKGGTADGQVSALWPGSSLHYIKVLSSPRWEDYDYEMVHDNNAAWLGDGWTVAERNENMDRAYYLNPENIDFPPSLYEKQPGEPTKPNLKTMEIDLIGGAIVITSSSAGLYKFPTNPQYAAAKHGRVDLVGSAAPVFQIEKIKLNCVCLVFVPTNLAPSSLLQAMPKEHVNLMSTIVRAFQNFASEPSLVGKVAECSLGEIYYRDEVDYCN</sequence>
<name>A0A0D2FX28_9EURO</name>
<proteinExistence type="inferred from homology"/>
<accession>A0A0D2FX28</accession>
<dbReference type="Proteomes" id="UP000054266">
    <property type="component" value="Unassembled WGS sequence"/>
</dbReference>
<dbReference type="PANTHER" id="PTHR42877:SF7">
    <property type="entry name" value="FLAVIN-BINDING MONOOXYGENASE-RELATED"/>
    <property type="match status" value="1"/>
</dbReference>
<evidence type="ECO:0000256" key="5">
    <source>
        <dbReference type="ARBA" id="ARBA00023002"/>
    </source>
</evidence>
<dbReference type="PANTHER" id="PTHR42877">
    <property type="entry name" value="L-ORNITHINE N(5)-MONOOXYGENASE-RELATED"/>
    <property type="match status" value="1"/>
</dbReference>
<dbReference type="Gene3D" id="3.40.50.720">
    <property type="entry name" value="NAD(P)-binding Rossmann-like Domain"/>
    <property type="match status" value="1"/>
</dbReference>
<keyword evidence="4" id="KW-0274">FAD</keyword>
<dbReference type="PRINTS" id="PR00368">
    <property type="entry name" value="FADPNR"/>
</dbReference>
<reference evidence="6 7" key="1">
    <citation type="submission" date="2015-01" db="EMBL/GenBank/DDBJ databases">
        <title>The Genome Sequence of Capronia semiimmersa CBS27337.</title>
        <authorList>
            <consortium name="The Broad Institute Genomics Platform"/>
            <person name="Cuomo C."/>
            <person name="de Hoog S."/>
            <person name="Gorbushina A."/>
            <person name="Stielow B."/>
            <person name="Teixiera M."/>
            <person name="Abouelleil A."/>
            <person name="Chapman S.B."/>
            <person name="Priest M."/>
            <person name="Young S.K."/>
            <person name="Wortman J."/>
            <person name="Nusbaum C."/>
            <person name="Birren B."/>
        </authorList>
    </citation>
    <scope>NUCLEOTIDE SEQUENCE [LARGE SCALE GENOMIC DNA]</scope>
    <source>
        <strain evidence="6 7">CBS 27337</strain>
    </source>
</reference>
<keyword evidence="3" id="KW-0285">Flavoprotein</keyword>
<dbReference type="GO" id="GO:0050661">
    <property type="term" value="F:NADP binding"/>
    <property type="evidence" value="ECO:0007669"/>
    <property type="project" value="InterPro"/>
</dbReference>
<dbReference type="Pfam" id="PF00106">
    <property type="entry name" value="adh_short"/>
    <property type="match status" value="1"/>
</dbReference>
<organism evidence="6 7">
    <name type="scientific">Phialophora macrospora</name>
    <dbReference type="NCBI Taxonomy" id="1851006"/>
    <lineage>
        <taxon>Eukaryota</taxon>
        <taxon>Fungi</taxon>
        <taxon>Dikarya</taxon>
        <taxon>Ascomycota</taxon>
        <taxon>Pezizomycotina</taxon>
        <taxon>Eurotiomycetes</taxon>
        <taxon>Chaetothyriomycetidae</taxon>
        <taxon>Chaetothyriales</taxon>
        <taxon>Herpotrichiellaceae</taxon>
        <taxon>Phialophora</taxon>
    </lineage>
</organism>
<keyword evidence="7" id="KW-1185">Reference proteome</keyword>
<evidence type="ECO:0000313" key="6">
    <source>
        <dbReference type="EMBL" id="KIW64494.1"/>
    </source>
</evidence>
<evidence type="ECO:0000256" key="1">
    <source>
        <dbReference type="ARBA" id="ARBA00001974"/>
    </source>
</evidence>
<comment type="cofactor">
    <cofactor evidence="1">
        <name>FAD</name>
        <dbReference type="ChEBI" id="CHEBI:57692"/>
    </cofactor>
</comment>
<dbReference type="InterPro" id="IPR051209">
    <property type="entry name" value="FAD-bind_Monooxygenase_sf"/>
</dbReference>
<dbReference type="InterPro" id="IPR036291">
    <property type="entry name" value="NAD(P)-bd_dom_sf"/>
</dbReference>
<dbReference type="SUPFAM" id="SSF51905">
    <property type="entry name" value="FAD/NAD(P)-binding domain"/>
    <property type="match status" value="2"/>
</dbReference>
<dbReference type="Pfam" id="PF00743">
    <property type="entry name" value="FMO-like"/>
    <property type="match status" value="1"/>
</dbReference>
<dbReference type="InterPro" id="IPR020946">
    <property type="entry name" value="Flavin_mOase-like"/>
</dbReference>
<evidence type="ECO:0000256" key="2">
    <source>
        <dbReference type="ARBA" id="ARBA00010139"/>
    </source>
</evidence>
<dbReference type="GO" id="GO:0004499">
    <property type="term" value="F:N,N-dimethylaniline monooxygenase activity"/>
    <property type="evidence" value="ECO:0007669"/>
    <property type="project" value="InterPro"/>
</dbReference>
<dbReference type="Gene3D" id="3.50.50.60">
    <property type="entry name" value="FAD/NAD(P)-binding domain"/>
    <property type="match status" value="2"/>
</dbReference>
<keyword evidence="5" id="KW-0560">Oxidoreductase</keyword>
<dbReference type="GO" id="GO:0050660">
    <property type="term" value="F:flavin adenine dinucleotide binding"/>
    <property type="evidence" value="ECO:0007669"/>
    <property type="project" value="InterPro"/>
</dbReference>
<evidence type="ECO:0000256" key="3">
    <source>
        <dbReference type="ARBA" id="ARBA00022630"/>
    </source>
</evidence>
<gene>
    <name evidence="6" type="ORF">PV04_09423</name>
</gene>
<dbReference type="AlphaFoldDB" id="A0A0D2FX28"/>